<accession>A0A6J8EIB6</accession>
<proteinExistence type="predicted"/>
<dbReference type="AlphaFoldDB" id="A0A6J8EIB6"/>
<dbReference type="OrthoDB" id="10329999at2759"/>
<dbReference type="EMBL" id="CACVKT020009048">
    <property type="protein sequence ID" value="CAC5419673.1"/>
    <property type="molecule type" value="Genomic_DNA"/>
</dbReference>
<evidence type="ECO:0000313" key="1">
    <source>
        <dbReference type="EMBL" id="CAC5419673.1"/>
    </source>
</evidence>
<organism evidence="1 2">
    <name type="scientific">Mytilus coruscus</name>
    <name type="common">Sea mussel</name>
    <dbReference type="NCBI Taxonomy" id="42192"/>
    <lineage>
        <taxon>Eukaryota</taxon>
        <taxon>Metazoa</taxon>
        <taxon>Spiralia</taxon>
        <taxon>Lophotrochozoa</taxon>
        <taxon>Mollusca</taxon>
        <taxon>Bivalvia</taxon>
        <taxon>Autobranchia</taxon>
        <taxon>Pteriomorphia</taxon>
        <taxon>Mytilida</taxon>
        <taxon>Mytiloidea</taxon>
        <taxon>Mytilidae</taxon>
        <taxon>Mytilinae</taxon>
        <taxon>Mytilus</taxon>
    </lineage>
</organism>
<evidence type="ECO:0000313" key="2">
    <source>
        <dbReference type="Proteomes" id="UP000507470"/>
    </source>
</evidence>
<name>A0A6J8EIB6_MYTCO</name>
<reference evidence="1 2" key="1">
    <citation type="submission" date="2020-06" db="EMBL/GenBank/DDBJ databases">
        <authorList>
            <person name="Li R."/>
            <person name="Bekaert M."/>
        </authorList>
    </citation>
    <scope>NUCLEOTIDE SEQUENCE [LARGE SCALE GENOMIC DNA]</scope>
    <source>
        <strain evidence="2">wild</strain>
    </source>
</reference>
<dbReference type="Proteomes" id="UP000507470">
    <property type="component" value="Unassembled WGS sequence"/>
</dbReference>
<gene>
    <name evidence="1" type="ORF">MCOR_51983</name>
</gene>
<protein>
    <submittedName>
        <fullName evidence="1">Uncharacterized protein</fullName>
    </submittedName>
</protein>
<sequence length="189" mass="21896">MHFDTPRTRRRRSVDYSLIGNNLKIDFDINLHLRQEMRNVSSLSRNPYKFDNLALSPIAIINKHGRNRNPGHDEIKNQRTFNLTFQTDGFSYIGRHLDYISIDERTFMSESVGLIAFEKPLAGETKVYVRAYDSNGEMCQPSCLVSKSVYKECSGLIKITSDFPRMYVDSYNNAFDSEITPFLRFVCVN</sequence>
<keyword evidence="2" id="KW-1185">Reference proteome</keyword>